<gene>
    <name evidence="2" type="ORF">TorRG33x02_207550</name>
</gene>
<protein>
    <recommendedName>
        <fullName evidence="1">RNase H type-1 domain-containing protein</fullName>
    </recommendedName>
</protein>
<dbReference type="InParanoid" id="A0A2P5ED72"/>
<sequence>MRENIVVVATVCKDSKGATMGIKTKKFHRFSPIVAEGSAALLPIELALSLGISHLVLKGDAKLVIQGICMDKTTAIGKYPMLSSIANNFSTEFW</sequence>
<dbReference type="InterPro" id="IPR002156">
    <property type="entry name" value="RNaseH_domain"/>
</dbReference>
<dbReference type="EMBL" id="JXTC01000178">
    <property type="protein sequence ID" value="PON83483.1"/>
    <property type="molecule type" value="Genomic_DNA"/>
</dbReference>
<dbReference type="AlphaFoldDB" id="A0A2P5ED72"/>
<dbReference type="GO" id="GO:0004523">
    <property type="term" value="F:RNA-DNA hybrid ribonuclease activity"/>
    <property type="evidence" value="ECO:0007669"/>
    <property type="project" value="InterPro"/>
</dbReference>
<reference evidence="3" key="1">
    <citation type="submission" date="2016-06" db="EMBL/GenBank/DDBJ databases">
        <title>Parallel loss of symbiosis genes in relatives of nitrogen-fixing non-legume Parasponia.</title>
        <authorList>
            <person name="Van Velzen R."/>
            <person name="Holmer R."/>
            <person name="Bu F."/>
            <person name="Rutten L."/>
            <person name="Van Zeijl A."/>
            <person name="Liu W."/>
            <person name="Santuari L."/>
            <person name="Cao Q."/>
            <person name="Sharma T."/>
            <person name="Shen D."/>
            <person name="Roswanjaya Y."/>
            <person name="Wardhani T."/>
            <person name="Kalhor M.S."/>
            <person name="Jansen J."/>
            <person name="Van den Hoogen J."/>
            <person name="Gungor B."/>
            <person name="Hartog M."/>
            <person name="Hontelez J."/>
            <person name="Verver J."/>
            <person name="Yang W.-C."/>
            <person name="Schijlen E."/>
            <person name="Repin R."/>
            <person name="Schilthuizen M."/>
            <person name="Schranz E."/>
            <person name="Heidstra R."/>
            <person name="Miyata K."/>
            <person name="Fedorova E."/>
            <person name="Kohlen W."/>
            <person name="Bisseling T."/>
            <person name="Smit S."/>
            <person name="Geurts R."/>
        </authorList>
    </citation>
    <scope>NUCLEOTIDE SEQUENCE [LARGE SCALE GENOMIC DNA]</scope>
    <source>
        <strain evidence="3">cv. RG33-2</strain>
    </source>
</reference>
<name>A0A2P5ED72_TREOI</name>
<keyword evidence="3" id="KW-1185">Reference proteome</keyword>
<dbReference type="Pfam" id="PF13456">
    <property type="entry name" value="RVT_3"/>
    <property type="match status" value="1"/>
</dbReference>
<organism evidence="2 3">
    <name type="scientific">Trema orientale</name>
    <name type="common">Charcoal tree</name>
    <name type="synonym">Celtis orientalis</name>
    <dbReference type="NCBI Taxonomy" id="63057"/>
    <lineage>
        <taxon>Eukaryota</taxon>
        <taxon>Viridiplantae</taxon>
        <taxon>Streptophyta</taxon>
        <taxon>Embryophyta</taxon>
        <taxon>Tracheophyta</taxon>
        <taxon>Spermatophyta</taxon>
        <taxon>Magnoliopsida</taxon>
        <taxon>eudicotyledons</taxon>
        <taxon>Gunneridae</taxon>
        <taxon>Pentapetalae</taxon>
        <taxon>rosids</taxon>
        <taxon>fabids</taxon>
        <taxon>Rosales</taxon>
        <taxon>Cannabaceae</taxon>
        <taxon>Trema</taxon>
    </lineage>
</organism>
<evidence type="ECO:0000313" key="3">
    <source>
        <dbReference type="Proteomes" id="UP000237000"/>
    </source>
</evidence>
<dbReference type="Proteomes" id="UP000237000">
    <property type="component" value="Unassembled WGS sequence"/>
</dbReference>
<feature type="domain" description="RNase H type-1" evidence="1">
    <location>
        <begin position="7"/>
        <end position="78"/>
    </location>
</feature>
<proteinExistence type="predicted"/>
<evidence type="ECO:0000259" key="1">
    <source>
        <dbReference type="Pfam" id="PF13456"/>
    </source>
</evidence>
<comment type="caution">
    <text evidence="2">The sequence shown here is derived from an EMBL/GenBank/DDBJ whole genome shotgun (WGS) entry which is preliminary data.</text>
</comment>
<evidence type="ECO:0000313" key="2">
    <source>
        <dbReference type="EMBL" id="PON83483.1"/>
    </source>
</evidence>
<accession>A0A2P5ED72</accession>
<dbReference type="GO" id="GO:0003676">
    <property type="term" value="F:nucleic acid binding"/>
    <property type="evidence" value="ECO:0007669"/>
    <property type="project" value="InterPro"/>
</dbReference>